<keyword evidence="1" id="KW-0805">Transcription regulation</keyword>
<dbReference type="PANTHER" id="PTHR11019">
    <property type="entry name" value="HTH-TYPE TRANSCRIPTIONAL REGULATOR NIMR"/>
    <property type="match status" value="1"/>
</dbReference>
<evidence type="ECO:0000256" key="2">
    <source>
        <dbReference type="ARBA" id="ARBA00023163"/>
    </source>
</evidence>
<evidence type="ECO:0000313" key="4">
    <source>
        <dbReference type="EMBL" id="MDI5962060.1"/>
    </source>
</evidence>
<dbReference type="InterPro" id="IPR009057">
    <property type="entry name" value="Homeodomain-like_sf"/>
</dbReference>
<name>A0ABT6VUA7_9ACTN</name>
<dbReference type="SMART" id="SM00342">
    <property type="entry name" value="HTH_ARAC"/>
    <property type="match status" value="1"/>
</dbReference>
<proteinExistence type="predicted"/>
<feature type="domain" description="HTH araC/xylS-type" evidence="3">
    <location>
        <begin position="149"/>
        <end position="246"/>
    </location>
</feature>
<protein>
    <submittedName>
        <fullName evidence="4">Helix-turn-helix transcriptional regulator</fullName>
    </submittedName>
</protein>
<dbReference type="InterPro" id="IPR011051">
    <property type="entry name" value="RmlC_Cupin_sf"/>
</dbReference>
<dbReference type="Pfam" id="PF12833">
    <property type="entry name" value="HTH_18"/>
    <property type="match status" value="1"/>
</dbReference>
<dbReference type="PANTHER" id="PTHR11019:SF199">
    <property type="entry name" value="HTH-TYPE TRANSCRIPTIONAL REGULATOR NIMR"/>
    <property type="match status" value="1"/>
</dbReference>
<evidence type="ECO:0000313" key="5">
    <source>
        <dbReference type="Proteomes" id="UP001156398"/>
    </source>
</evidence>
<dbReference type="Gene3D" id="1.10.10.60">
    <property type="entry name" value="Homeodomain-like"/>
    <property type="match status" value="1"/>
</dbReference>
<keyword evidence="2" id="KW-0804">Transcription</keyword>
<dbReference type="Gene3D" id="2.60.120.10">
    <property type="entry name" value="Jelly Rolls"/>
    <property type="match status" value="1"/>
</dbReference>
<dbReference type="InterPro" id="IPR018060">
    <property type="entry name" value="HTH_AraC"/>
</dbReference>
<sequence length="262" mass="28163">MSRNGQPGIAPTSTHTHASGEIIARHRHDHHQLIHVSTGVLAVQTDAGAWVASSGRAVWTPAGTWHEHRVHGRTSVHTVGFPADDAPLPTGSPTVVAVDGLLRELLVACTGPGLPDPEARRMRAVLTDRLRRAHVQPLTLPIARDPRLAQVCRLVAEDLTRPRTAAALARRAGVGERTLARLFRTEFGTTYPQWRTTTRVFHAMIHLAEGATVTETARRCGWATTSAFIDTFARTMGQTPGAYRAAAGCADHRPTAAPPGAP</sequence>
<dbReference type="CDD" id="cd06124">
    <property type="entry name" value="cupin_NimR-like_N"/>
    <property type="match status" value="1"/>
</dbReference>
<dbReference type="Proteomes" id="UP001156398">
    <property type="component" value="Unassembled WGS sequence"/>
</dbReference>
<dbReference type="Pfam" id="PF07883">
    <property type="entry name" value="Cupin_2"/>
    <property type="match status" value="1"/>
</dbReference>
<dbReference type="InterPro" id="IPR014710">
    <property type="entry name" value="RmlC-like_jellyroll"/>
</dbReference>
<dbReference type="InterPro" id="IPR013096">
    <property type="entry name" value="Cupin_2"/>
</dbReference>
<dbReference type="PROSITE" id="PS01124">
    <property type="entry name" value="HTH_ARAC_FAMILY_2"/>
    <property type="match status" value="1"/>
</dbReference>
<accession>A0ABT6VUA7</accession>
<comment type="caution">
    <text evidence="4">The sequence shown here is derived from an EMBL/GenBank/DDBJ whole genome shotgun (WGS) entry which is preliminary data.</text>
</comment>
<keyword evidence="5" id="KW-1185">Reference proteome</keyword>
<dbReference type="SUPFAM" id="SSF51182">
    <property type="entry name" value="RmlC-like cupins"/>
    <property type="match status" value="1"/>
</dbReference>
<evidence type="ECO:0000259" key="3">
    <source>
        <dbReference type="PROSITE" id="PS01124"/>
    </source>
</evidence>
<evidence type="ECO:0000256" key="1">
    <source>
        <dbReference type="ARBA" id="ARBA00023015"/>
    </source>
</evidence>
<reference evidence="4 5" key="1">
    <citation type="submission" date="2023-05" db="EMBL/GenBank/DDBJ databases">
        <title>Streptantibioticus silvisoli sp. nov., acidotolerant actinomycetes 1 from pine litter.</title>
        <authorList>
            <person name="Swiecimska M."/>
            <person name="Golinska P."/>
            <person name="Sangal V."/>
            <person name="Wachnowicz B."/>
            <person name="Goodfellow M."/>
        </authorList>
    </citation>
    <scope>NUCLEOTIDE SEQUENCE [LARGE SCALE GENOMIC DNA]</scope>
    <source>
        <strain evidence="4 5">SL54</strain>
    </source>
</reference>
<gene>
    <name evidence="4" type="ORF">POF43_004850</name>
</gene>
<dbReference type="RefSeq" id="WP_271325698.1">
    <property type="nucleotide sequence ID" value="NZ_JAAGKO020000004.1"/>
</dbReference>
<dbReference type="SUPFAM" id="SSF46689">
    <property type="entry name" value="Homeodomain-like"/>
    <property type="match status" value="1"/>
</dbReference>
<organism evidence="4 5">
    <name type="scientific">Streptantibioticus silvisoli</name>
    <dbReference type="NCBI Taxonomy" id="2705255"/>
    <lineage>
        <taxon>Bacteria</taxon>
        <taxon>Bacillati</taxon>
        <taxon>Actinomycetota</taxon>
        <taxon>Actinomycetes</taxon>
        <taxon>Kitasatosporales</taxon>
        <taxon>Streptomycetaceae</taxon>
        <taxon>Streptantibioticus</taxon>
    </lineage>
</organism>
<dbReference type="EMBL" id="JAAGKO020000004">
    <property type="protein sequence ID" value="MDI5962060.1"/>
    <property type="molecule type" value="Genomic_DNA"/>
</dbReference>